<dbReference type="RefSeq" id="WP_011410615.1">
    <property type="nucleotide sequence ID" value="NC_007712.1"/>
</dbReference>
<dbReference type="InterPro" id="IPR056914">
    <property type="entry name" value="Gp53-like"/>
</dbReference>
<dbReference type="KEGG" id="sgl:SG0752"/>
<name>Q2NUZ8_SODGM</name>
<reference evidence="1 3" key="1">
    <citation type="journal article" date="2006" name="Genome Res.">
        <title>Massive genome erosion and functional adaptations provide insights into the symbiotic lifestyle of Sodalis glossinidius in the tsetse host.</title>
        <authorList>
            <person name="Toh H."/>
            <person name="Weiss B.L."/>
            <person name="Perkin S.A.H."/>
            <person name="Yamashita A."/>
            <person name="Oshima K."/>
            <person name="Hattori M."/>
            <person name="Aksoy S."/>
        </authorList>
    </citation>
    <scope>NUCLEOTIDE SEQUENCE [LARGE SCALE GENOMIC DNA]</scope>
    <source>
        <strain evidence="1">Morsitans</strain>
        <strain evidence="3">morsitans</strain>
    </source>
</reference>
<dbReference type="Proteomes" id="UP000001932">
    <property type="component" value="Chromosome"/>
</dbReference>
<dbReference type="Pfam" id="PF23982">
    <property type="entry name" value="XM1_gp53_minor_capsid"/>
    <property type="match status" value="1"/>
</dbReference>
<dbReference type="OrthoDB" id="9018368at2"/>
<evidence type="ECO:0000313" key="1">
    <source>
        <dbReference type="EMBL" id="BAE74027.1"/>
    </source>
</evidence>
<dbReference type="EMBL" id="LN854557">
    <property type="protein sequence ID" value="CRL44580.1"/>
    <property type="molecule type" value="Genomic_DNA"/>
</dbReference>
<accession>Q2NUZ8</accession>
<protein>
    <submittedName>
        <fullName evidence="1">Uncharacterized protein</fullName>
    </submittedName>
</protein>
<evidence type="ECO:0000313" key="2">
    <source>
        <dbReference type="EMBL" id="CRL44580.1"/>
    </source>
</evidence>
<dbReference type="AlphaFoldDB" id="Q2NUZ8"/>
<dbReference type="STRING" id="343509.SG0752"/>
<gene>
    <name evidence="1" type="ordered locus">SG0752</name>
    <name evidence="2" type="ORF">SGGMMB4_01751</name>
</gene>
<dbReference type="Proteomes" id="UP000245838">
    <property type="component" value="Chromosome sggmmb4_Chromosome"/>
</dbReference>
<evidence type="ECO:0000313" key="4">
    <source>
        <dbReference type="Proteomes" id="UP000245838"/>
    </source>
</evidence>
<keyword evidence="3" id="KW-1185">Reference proteome</keyword>
<evidence type="ECO:0000313" key="3">
    <source>
        <dbReference type="Proteomes" id="UP000001932"/>
    </source>
</evidence>
<sequence length="160" mass="16548">MAFQQNVGLYPAPGREGAFASCNDAFAVPPPADGFRAGKNGLNMARFAWRDTTSDVLLNNTGTGKPLGFVGNEMTGIIGLFDATTMKISAGTHVSVYMTGDFWAKAVNAAAIGQKVFAVLADGTLKTGAADATVDGAVETPFVVMTAAAVGEIFKMSSWS</sequence>
<proteinExistence type="predicted"/>
<dbReference type="HOGENOM" id="CLU_104953_0_0_6"/>
<dbReference type="BioCyc" id="SGLO343509:SGP1_RS06410-MONOMER"/>
<dbReference type="EMBL" id="AP008232">
    <property type="protein sequence ID" value="BAE74027.1"/>
    <property type="molecule type" value="Genomic_DNA"/>
</dbReference>
<dbReference type="eggNOG" id="ENOG5032UJG">
    <property type="taxonomic scope" value="Bacteria"/>
</dbReference>
<organism evidence="1 3">
    <name type="scientific">Sodalis glossinidius (strain morsitans)</name>
    <dbReference type="NCBI Taxonomy" id="343509"/>
    <lineage>
        <taxon>Bacteria</taxon>
        <taxon>Pseudomonadati</taxon>
        <taxon>Pseudomonadota</taxon>
        <taxon>Gammaproteobacteria</taxon>
        <taxon>Enterobacterales</taxon>
        <taxon>Bruguierivoracaceae</taxon>
        <taxon>Sodalis</taxon>
    </lineage>
</organism>
<reference evidence="2 4" key="2">
    <citation type="submission" date="2015-05" db="EMBL/GenBank/DDBJ databases">
        <authorList>
            <person name="Goodhead I."/>
        </authorList>
    </citation>
    <scope>NUCLEOTIDE SEQUENCE [LARGE SCALE GENOMIC DNA]</scope>
    <source>
        <strain evidence="2">B4</strain>
        <strain evidence="4">morsitans</strain>
    </source>
</reference>